<accession>A0A2T6BU85</accession>
<protein>
    <submittedName>
        <fullName evidence="1">Uncharacterized protein</fullName>
    </submittedName>
</protein>
<reference evidence="1 2" key="1">
    <citation type="submission" date="2018-04" db="EMBL/GenBank/DDBJ databases">
        <title>Genomic Encyclopedia of Archaeal and Bacterial Type Strains, Phase II (KMG-II): from individual species to whole genera.</title>
        <authorList>
            <person name="Goeker M."/>
        </authorList>
    </citation>
    <scope>NUCLEOTIDE SEQUENCE [LARGE SCALE GENOMIC DNA]</scope>
    <source>
        <strain evidence="1 2">DSM 45787</strain>
    </source>
</reference>
<dbReference type="EMBL" id="QBKR01000011">
    <property type="protein sequence ID" value="PTX59658.1"/>
    <property type="molecule type" value="Genomic_DNA"/>
</dbReference>
<sequence length="43" mass="4487">MQNIATISALISAIASLLAAIVSAVRLYLEYRNGQPTALKVAA</sequence>
<comment type="caution">
    <text evidence="1">The sequence shown here is derived from an EMBL/GenBank/DDBJ whole genome shotgun (WGS) entry which is preliminary data.</text>
</comment>
<evidence type="ECO:0000313" key="1">
    <source>
        <dbReference type="EMBL" id="PTX59658.1"/>
    </source>
</evidence>
<proteinExistence type="predicted"/>
<dbReference type="Proteomes" id="UP000244240">
    <property type="component" value="Unassembled WGS sequence"/>
</dbReference>
<keyword evidence="2" id="KW-1185">Reference proteome</keyword>
<evidence type="ECO:0000313" key="2">
    <source>
        <dbReference type="Proteomes" id="UP000244240"/>
    </source>
</evidence>
<name>A0A2T6BU85_9BACL</name>
<gene>
    <name evidence="1" type="ORF">C8P63_11193</name>
</gene>
<dbReference type="RefSeq" id="WP_281258701.1">
    <property type="nucleotide sequence ID" value="NZ_QBKR01000011.1"/>
</dbReference>
<organism evidence="1 2">
    <name type="scientific">Melghirimyces profundicolus</name>
    <dbReference type="NCBI Taxonomy" id="1242148"/>
    <lineage>
        <taxon>Bacteria</taxon>
        <taxon>Bacillati</taxon>
        <taxon>Bacillota</taxon>
        <taxon>Bacilli</taxon>
        <taxon>Bacillales</taxon>
        <taxon>Thermoactinomycetaceae</taxon>
        <taxon>Melghirimyces</taxon>
    </lineage>
</organism>
<dbReference type="AlphaFoldDB" id="A0A2T6BU85"/>